<evidence type="ECO:0000313" key="1">
    <source>
        <dbReference type="EMBL" id="MBR8536096.1"/>
    </source>
</evidence>
<organism evidence="1 2">
    <name type="scientific">Carboxylicivirga sediminis</name>
    <dbReference type="NCBI Taxonomy" id="2006564"/>
    <lineage>
        <taxon>Bacteria</taxon>
        <taxon>Pseudomonadati</taxon>
        <taxon>Bacteroidota</taxon>
        <taxon>Bacteroidia</taxon>
        <taxon>Marinilabiliales</taxon>
        <taxon>Marinilabiliaceae</taxon>
        <taxon>Carboxylicivirga</taxon>
    </lineage>
</organism>
<dbReference type="Proteomes" id="UP000679220">
    <property type="component" value="Unassembled WGS sequence"/>
</dbReference>
<evidence type="ECO:0000313" key="2">
    <source>
        <dbReference type="Proteomes" id="UP000679220"/>
    </source>
</evidence>
<reference evidence="1" key="2">
    <citation type="submission" date="2021-04" db="EMBL/GenBank/DDBJ databases">
        <authorList>
            <person name="Zhang T."/>
            <person name="Zhang Y."/>
            <person name="Lu D."/>
            <person name="Zuo D."/>
            <person name="Du Z."/>
        </authorList>
    </citation>
    <scope>NUCLEOTIDE SEQUENCE</scope>
    <source>
        <strain evidence="1">JR1</strain>
    </source>
</reference>
<protein>
    <submittedName>
        <fullName evidence="1">DUF3853 family protein</fullName>
    </submittedName>
</protein>
<name>A0A941F3I1_9BACT</name>
<dbReference type="InterPro" id="IPR024363">
    <property type="entry name" value="DUF3853"/>
</dbReference>
<gene>
    <name evidence="1" type="ORF">KDU71_11055</name>
</gene>
<dbReference type="AlphaFoldDB" id="A0A941F3I1"/>
<dbReference type="EMBL" id="JAGTAR010000015">
    <property type="protein sequence ID" value="MBR8536096.1"/>
    <property type="molecule type" value="Genomic_DNA"/>
</dbReference>
<dbReference type="Pfam" id="PF12964">
    <property type="entry name" value="DUF3853"/>
    <property type="match status" value="1"/>
</dbReference>
<dbReference type="RefSeq" id="WP_212190781.1">
    <property type="nucleotide sequence ID" value="NZ_JAGTAR010000015.1"/>
</dbReference>
<proteinExistence type="predicted"/>
<accession>A0A941F3I1</accession>
<comment type="caution">
    <text evidence="1">The sequence shown here is derived from an EMBL/GenBank/DDBJ whole genome shotgun (WGS) entry which is preliminary data.</text>
</comment>
<reference evidence="1" key="1">
    <citation type="journal article" date="2018" name="Int. J. Syst. Evol. Microbiol.">
        <title>Carboxylicivirga sediminis sp. nov., isolated from coastal sediment.</title>
        <authorList>
            <person name="Wang F.Q."/>
            <person name="Ren L.H."/>
            <person name="Zou R.J."/>
            <person name="Sun Y.Z."/>
            <person name="Liu X.J."/>
            <person name="Jiang F."/>
            <person name="Liu L.J."/>
        </authorList>
    </citation>
    <scope>NUCLEOTIDE SEQUENCE</scope>
    <source>
        <strain evidence="1">JR1</strain>
    </source>
</reference>
<sequence length="95" mass="10921">MYNDETPIVMLTVGELKALIGQRAEVELKQESFINNEEKSYVYGLSGIRRLFNVSHATAQRYKDTILKDAVMQNGRKIIVDKNKAIELFNQCRGR</sequence>
<keyword evidence="2" id="KW-1185">Reference proteome</keyword>